<evidence type="ECO:0000256" key="2">
    <source>
        <dbReference type="ARBA" id="ARBA00022448"/>
    </source>
</evidence>
<dbReference type="InterPro" id="IPR036942">
    <property type="entry name" value="Beta-barrel_TonB_sf"/>
</dbReference>
<evidence type="ECO:0000256" key="3">
    <source>
        <dbReference type="ARBA" id="ARBA00022452"/>
    </source>
</evidence>
<keyword evidence="5 9" id="KW-0798">TonB box</keyword>
<dbReference type="OrthoDB" id="9768177at2"/>
<evidence type="ECO:0000313" key="15">
    <source>
        <dbReference type="Proteomes" id="UP000321528"/>
    </source>
</evidence>
<dbReference type="Gene3D" id="2.40.170.20">
    <property type="entry name" value="TonB-dependent receptor, beta-barrel domain"/>
    <property type="match status" value="1"/>
</dbReference>
<dbReference type="InterPro" id="IPR012910">
    <property type="entry name" value="Plug_dom"/>
</dbReference>
<comment type="subcellular location">
    <subcellularLocation>
        <location evidence="1 8">Cell outer membrane</location>
        <topology evidence="1 8">Multi-pass membrane protein</topology>
    </subcellularLocation>
</comment>
<name>A0A418N8U7_9FLAO</name>
<dbReference type="InterPro" id="IPR000531">
    <property type="entry name" value="Beta-barrel_TonB"/>
</dbReference>
<evidence type="ECO:0000256" key="1">
    <source>
        <dbReference type="ARBA" id="ARBA00004571"/>
    </source>
</evidence>
<dbReference type="PROSITE" id="PS52016">
    <property type="entry name" value="TONB_DEPENDENT_REC_3"/>
    <property type="match status" value="1"/>
</dbReference>
<dbReference type="Proteomes" id="UP000284189">
    <property type="component" value="Unassembled WGS sequence"/>
</dbReference>
<evidence type="ECO:0000256" key="8">
    <source>
        <dbReference type="PROSITE-ProRule" id="PRU01360"/>
    </source>
</evidence>
<dbReference type="EMBL" id="VNWL01000016">
    <property type="protein sequence ID" value="TXK03104.1"/>
    <property type="molecule type" value="Genomic_DNA"/>
</dbReference>
<dbReference type="SUPFAM" id="SSF56935">
    <property type="entry name" value="Porins"/>
    <property type="match status" value="1"/>
</dbReference>
<evidence type="ECO:0000256" key="5">
    <source>
        <dbReference type="ARBA" id="ARBA00023077"/>
    </source>
</evidence>
<evidence type="ECO:0000259" key="11">
    <source>
        <dbReference type="Pfam" id="PF07715"/>
    </source>
</evidence>
<dbReference type="Gene3D" id="2.170.130.10">
    <property type="entry name" value="TonB-dependent receptor, plug domain"/>
    <property type="match status" value="1"/>
</dbReference>
<keyword evidence="15" id="KW-1185">Reference proteome</keyword>
<dbReference type="InterPro" id="IPR039426">
    <property type="entry name" value="TonB-dep_rcpt-like"/>
</dbReference>
<dbReference type="InterPro" id="IPR023997">
    <property type="entry name" value="TonB-dep_OMP_SusC/RagA_CS"/>
</dbReference>
<proteinExistence type="inferred from homology"/>
<dbReference type="FunFam" id="2.60.40.1120:FF:000003">
    <property type="entry name" value="Outer membrane protein Omp121"/>
    <property type="match status" value="1"/>
</dbReference>
<organism evidence="12 14">
    <name type="scientific">Flagellimonas aequoris</name>
    <dbReference type="NCBI Taxonomy" id="2306997"/>
    <lineage>
        <taxon>Bacteria</taxon>
        <taxon>Pseudomonadati</taxon>
        <taxon>Bacteroidota</taxon>
        <taxon>Flavobacteriia</taxon>
        <taxon>Flavobacteriales</taxon>
        <taxon>Flavobacteriaceae</taxon>
        <taxon>Flagellimonas</taxon>
    </lineage>
</organism>
<accession>A0A418N8U7</accession>
<dbReference type="AlphaFoldDB" id="A0A418N8U7"/>
<reference evidence="12 14" key="1">
    <citation type="submission" date="2018-08" db="EMBL/GenBank/DDBJ databases">
        <title>Proposal of Muricauda 72 sp.nov. and Muricauda NH166 sp.nov., isolated from seawater.</title>
        <authorList>
            <person name="Cheng H."/>
            <person name="Wu Y.-H."/>
            <person name="Guo L.-L."/>
            <person name="Xu X.-W."/>
        </authorList>
    </citation>
    <scope>NUCLEOTIDE SEQUENCE [LARGE SCALE GENOMIC DNA]</scope>
    <source>
        <strain evidence="12 14">NH166</strain>
    </source>
</reference>
<keyword evidence="7 8" id="KW-0998">Cell outer membrane</keyword>
<evidence type="ECO:0000256" key="9">
    <source>
        <dbReference type="RuleBase" id="RU003357"/>
    </source>
</evidence>
<keyword evidence="6 8" id="KW-0472">Membrane</keyword>
<dbReference type="NCBIfam" id="TIGR04056">
    <property type="entry name" value="OMP_RagA_SusC"/>
    <property type="match status" value="1"/>
</dbReference>
<dbReference type="GO" id="GO:0009279">
    <property type="term" value="C:cell outer membrane"/>
    <property type="evidence" value="ECO:0007669"/>
    <property type="project" value="UniProtKB-SubCell"/>
</dbReference>
<dbReference type="Pfam" id="PF07715">
    <property type="entry name" value="Plug"/>
    <property type="match status" value="1"/>
</dbReference>
<keyword evidence="3 8" id="KW-1134">Transmembrane beta strand</keyword>
<dbReference type="InterPro" id="IPR008969">
    <property type="entry name" value="CarboxyPept-like_regulatory"/>
</dbReference>
<evidence type="ECO:0000259" key="10">
    <source>
        <dbReference type="Pfam" id="PF00593"/>
    </source>
</evidence>
<sequence>MLNQFVSFKKGTCIFLAYLSIGFLQGIWAAVPKSFLGPLDFNNALSLEREQGREGQQDITIRGTVTDSDGNPLPGASVVEKGTSNGVQTDFDGNFSIKVDDGAVLVVSYLGYVTQELPMDGQTNVTITLQEDVASLDEVVIVGYGSVKRSDLTSAISTVSESELEERVTTNPLQSLQAKVPGLNIYNNNGNPGGDLSFNIRGFSSINGSNTPLILVDGVITNNINGYHPSDFASVSVLKDASATAIYGARGTNGVILFTTKKGKEGGFNVTYDGNLSIGVAAREIEMLDADGYMELFKRMWEYDPARGSYDEVIRPRLHDDYPLLFDENNDPIYNTNWQDEALRTAYSTHHHLSITNGTEKSRTGIFLGLNDEQGLFKSDYQKKATYRVNVEYDLSDWLTVGGELNGWSVTQQIRSNLGIGGLNLSRTLIETPPILPVQFPDGSFATFRDWGYNTSGEPDIYYFEGNNPVALSNNSLGESPVRESNLRFSGFAQFKLYEGLEFKSVYTNETLNNLSYSWNTYKNISGNGLGSANGSTFRTTIWTSDNYFTYDKYFNEKHHFNAMLGAQWSSSDTHNLGANSSGYTTEFFKYYNLGVGSQPPTVSSAYSAFSLNSFFGRLNYVYDEKYLVTFSSRYDGSSVFGADNKYSFFPSGALGWVVSKENFIAENESLSKLVSFLKLRGSYGITGNSPAPYSSLGTIGNYTINLNNQIVKGSGIGGAPNPDLKWERTAQLNIGTDIRMFNDRLSLTADWYNKKTTDLLFNVPVSTVSGYSTVTSNIGSVQNRGIELALSGDIVRNADFNWNIGAVFSKNRNKVLKLGATDADVISSGFLGNATILRVGKPMGSFIGVERLGTWGTDEVEEAARYGKRPGDIKRNDVNNDGQFDEADMKFLGSPFGDYDMTVSTSVRYKNWDMNMDIQIRQGNKIQNVAALTVEDRTWYASGYATVLKDAWTPDNQNTMVPALRMGSDPWNTDFGSFADSHWLEDGSFVRGRSFNLGYRLPTDTVDKFGMKAVRLYFNMDNFFLIAHNRDFDPEASSFGGGYAQQGQTFYGTPRPRTYTFGINLNF</sequence>
<dbReference type="Proteomes" id="UP000321528">
    <property type="component" value="Unassembled WGS sequence"/>
</dbReference>
<comment type="similarity">
    <text evidence="8 9">Belongs to the TonB-dependent receptor family.</text>
</comment>
<feature type="domain" description="TonB-dependent receptor-like beta-barrel" evidence="10">
    <location>
        <begin position="453"/>
        <end position="913"/>
    </location>
</feature>
<dbReference type="InterPro" id="IPR037066">
    <property type="entry name" value="Plug_dom_sf"/>
</dbReference>
<dbReference type="NCBIfam" id="TIGR04057">
    <property type="entry name" value="SusC_RagA_signa"/>
    <property type="match status" value="1"/>
</dbReference>
<evidence type="ECO:0000256" key="6">
    <source>
        <dbReference type="ARBA" id="ARBA00023136"/>
    </source>
</evidence>
<evidence type="ECO:0000313" key="13">
    <source>
        <dbReference type="EMBL" id="TXK03104.1"/>
    </source>
</evidence>
<dbReference type="Pfam" id="PF13715">
    <property type="entry name" value="CarbopepD_reg_2"/>
    <property type="match status" value="1"/>
</dbReference>
<dbReference type="Pfam" id="PF00593">
    <property type="entry name" value="TonB_dep_Rec_b-barrel"/>
    <property type="match status" value="1"/>
</dbReference>
<dbReference type="RefSeq" id="WP_119639709.1">
    <property type="nucleotide sequence ID" value="NZ_QXFJ01000017.1"/>
</dbReference>
<dbReference type="SUPFAM" id="SSF49464">
    <property type="entry name" value="Carboxypeptidase regulatory domain-like"/>
    <property type="match status" value="1"/>
</dbReference>
<evidence type="ECO:0000256" key="7">
    <source>
        <dbReference type="ARBA" id="ARBA00023237"/>
    </source>
</evidence>
<evidence type="ECO:0000256" key="4">
    <source>
        <dbReference type="ARBA" id="ARBA00022692"/>
    </source>
</evidence>
<evidence type="ECO:0000313" key="14">
    <source>
        <dbReference type="Proteomes" id="UP000284189"/>
    </source>
</evidence>
<keyword evidence="2 8" id="KW-0813">Transport</keyword>
<gene>
    <name evidence="12" type="ORF">D2U88_07175</name>
    <name evidence="13" type="ORF">FQ019_07120</name>
</gene>
<comment type="caution">
    <text evidence="12">The sequence shown here is derived from an EMBL/GenBank/DDBJ whole genome shotgun (WGS) entry which is preliminary data.</text>
</comment>
<evidence type="ECO:0000313" key="12">
    <source>
        <dbReference type="EMBL" id="RIV71539.1"/>
    </source>
</evidence>
<keyword evidence="4 8" id="KW-0812">Transmembrane</keyword>
<dbReference type="Gene3D" id="2.60.40.1120">
    <property type="entry name" value="Carboxypeptidase-like, regulatory domain"/>
    <property type="match status" value="1"/>
</dbReference>
<reference evidence="13 15" key="2">
    <citation type="submission" date="2019-07" db="EMBL/GenBank/DDBJ databases">
        <title>Draft genome of two Muricauda strains isolated from deep sea.</title>
        <authorList>
            <person name="Sun C."/>
        </authorList>
    </citation>
    <scope>NUCLEOTIDE SEQUENCE [LARGE SCALE GENOMIC DNA]</scope>
    <source>
        <strain evidence="13 15">NH166</strain>
    </source>
</reference>
<protein>
    <submittedName>
        <fullName evidence="12">SusC/RagA family TonB-linked outer membrane protein</fullName>
    </submittedName>
</protein>
<dbReference type="EMBL" id="QXFJ01000017">
    <property type="protein sequence ID" value="RIV71539.1"/>
    <property type="molecule type" value="Genomic_DNA"/>
</dbReference>
<dbReference type="InterPro" id="IPR023996">
    <property type="entry name" value="TonB-dep_OMP_SusC/RagA"/>
</dbReference>
<feature type="domain" description="TonB-dependent receptor plug" evidence="11">
    <location>
        <begin position="149"/>
        <end position="255"/>
    </location>
</feature>